<dbReference type="Proteomes" id="UP000293874">
    <property type="component" value="Unassembled WGS sequence"/>
</dbReference>
<keyword evidence="3 9" id="KW-0378">Hydrolase</keyword>
<dbReference type="InterPro" id="IPR029486">
    <property type="entry name" value="GH97_N"/>
</dbReference>
<dbReference type="InterPro" id="IPR029483">
    <property type="entry name" value="GH97_C"/>
</dbReference>
<dbReference type="GO" id="GO:0030246">
    <property type="term" value="F:carbohydrate binding"/>
    <property type="evidence" value="ECO:0007669"/>
    <property type="project" value="InterPro"/>
</dbReference>
<feature type="domain" description="Glycosyl-hydrolase 97 C-terminal oligomerisation" evidence="8">
    <location>
        <begin position="568"/>
        <end position="655"/>
    </location>
</feature>
<dbReference type="PANTHER" id="PTHR35803:SF2">
    <property type="entry name" value="RETAINING ALPHA-GALACTOSIDASE"/>
    <property type="match status" value="1"/>
</dbReference>
<keyword evidence="10" id="KW-1185">Reference proteome</keyword>
<dbReference type="Pfam" id="PF14508">
    <property type="entry name" value="GH97_N"/>
    <property type="match status" value="1"/>
</dbReference>
<dbReference type="InterPro" id="IPR017853">
    <property type="entry name" value="GH"/>
</dbReference>
<dbReference type="InterPro" id="IPR013780">
    <property type="entry name" value="Glyco_hydro_b"/>
</dbReference>
<dbReference type="InterPro" id="IPR014718">
    <property type="entry name" value="GH-type_carb-bd"/>
</dbReference>
<comment type="cofactor">
    <cofactor evidence="1">
        <name>Ca(2+)</name>
        <dbReference type="ChEBI" id="CHEBI:29108"/>
    </cofactor>
</comment>
<protein>
    <submittedName>
        <fullName evidence="9">Glycosyl hydrolase family 97</fullName>
    </submittedName>
</protein>
<dbReference type="SUPFAM" id="SSF51445">
    <property type="entry name" value="(Trans)glycosidases"/>
    <property type="match status" value="1"/>
</dbReference>
<evidence type="ECO:0000259" key="7">
    <source>
        <dbReference type="Pfam" id="PF14508"/>
    </source>
</evidence>
<sequence>MEQLIFDPMQHNYLYRTLVSIRLRLTSIVILLATIASNAQSSGISSPDNKISVVVQTSDGKITWQVSHNNRLVIRPSLLGLATTEGPAGPWRFDSSSAVTAVSENYELFTGKKSQISYKANRRTFYYSDASGKPLHIIYQVSNDGIGFRYFVPAHDTVRVFDEQTTFNFDTATRAFLQPMQAAKTGFESTNPAYEENYRQNIPVTSASPTGWAYPALFKQKEDIWILISEAGLDGKYCATRLKNEQQSPAFKIAFPDPREIMEIDGLLPRSAGSLFSPWRVITIGSLKNIMESTLGTDLSPASVLSDHRFVEPGKASWSWIMSKDDSIVYSEQKRYIDFAANMKWKYCLIDANWDKNIGYDRIRELAAYAGTKKVGLLLWYNSAGSWNTVKMTPKDKLLTPQSRREEFTLLKGMGIKGIKVDFFGGDGRSVIQYYIDILNDAAEAGLLVNFHGATLPRGWSRTYPHLLTTEAVKGFEMITFNQRDADNEANHATMLPYTRNVFDPMDFTPTNLYKIQSHVQRKTTGAFELATSIIYLSGIQHIAESPDGMSQVPLFVKQCMQQLPDRWDEVRFMEGYPGKYIVIARRAGKKWYIAGINGENVPRKVQIDLSAFKSGKATCIKDGRTKLDFTAETLSPASPATVEMQAAGGFVIALE</sequence>
<dbReference type="PANTHER" id="PTHR35803">
    <property type="entry name" value="GLUCAN 1,4-ALPHA-GLUCOSIDASE SUSB-RELATED"/>
    <property type="match status" value="1"/>
</dbReference>
<keyword evidence="4" id="KW-0106">Calcium</keyword>
<dbReference type="InterPro" id="IPR019563">
    <property type="entry name" value="GH97_catalytic"/>
</dbReference>
<gene>
    <name evidence="9" type="ORF">EV199_5649</name>
</gene>
<evidence type="ECO:0000313" key="9">
    <source>
        <dbReference type="EMBL" id="RZS65476.1"/>
    </source>
</evidence>
<reference evidence="9 10" key="1">
    <citation type="submission" date="2019-02" db="EMBL/GenBank/DDBJ databases">
        <title>Genomic Encyclopedia of Type Strains, Phase IV (KMG-IV): sequencing the most valuable type-strain genomes for metagenomic binning, comparative biology and taxonomic classification.</title>
        <authorList>
            <person name="Goeker M."/>
        </authorList>
    </citation>
    <scope>NUCLEOTIDE SEQUENCE [LARGE SCALE GENOMIC DNA]</scope>
    <source>
        <strain evidence="9 10">DSM 18116</strain>
    </source>
</reference>
<evidence type="ECO:0000259" key="6">
    <source>
        <dbReference type="Pfam" id="PF10566"/>
    </source>
</evidence>
<evidence type="ECO:0000256" key="2">
    <source>
        <dbReference type="ARBA" id="ARBA00011245"/>
    </source>
</evidence>
<dbReference type="EMBL" id="SGXA01000005">
    <property type="protein sequence ID" value="RZS65476.1"/>
    <property type="molecule type" value="Genomic_DNA"/>
</dbReference>
<proteinExistence type="predicted"/>
<evidence type="ECO:0000256" key="5">
    <source>
        <dbReference type="ARBA" id="ARBA00023295"/>
    </source>
</evidence>
<feature type="domain" description="Glycosyl-hydrolase 97 catalytic" evidence="6">
    <location>
        <begin position="320"/>
        <end position="473"/>
    </location>
</feature>
<dbReference type="AlphaFoldDB" id="A0A4Q7MBS7"/>
<evidence type="ECO:0000256" key="1">
    <source>
        <dbReference type="ARBA" id="ARBA00001913"/>
    </source>
</evidence>
<dbReference type="Pfam" id="PF14509">
    <property type="entry name" value="GH97_C"/>
    <property type="match status" value="1"/>
</dbReference>
<comment type="caution">
    <text evidence="9">The sequence shown here is derived from an EMBL/GenBank/DDBJ whole genome shotgun (WGS) entry which is preliminary data.</text>
</comment>
<dbReference type="InterPro" id="IPR013785">
    <property type="entry name" value="Aldolase_TIM"/>
</dbReference>
<evidence type="ECO:0000313" key="10">
    <source>
        <dbReference type="Proteomes" id="UP000293874"/>
    </source>
</evidence>
<keyword evidence="5" id="KW-0326">Glycosidase</keyword>
<accession>A0A4Q7MBS7</accession>
<name>A0A4Q7MBS7_9BACT</name>
<dbReference type="Gene3D" id="2.60.40.1180">
    <property type="entry name" value="Golgi alpha-mannosidase II"/>
    <property type="match status" value="1"/>
</dbReference>
<evidence type="ECO:0000259" key="8">
    <source>
        <dbReference type="Pfam" id="PF14509"/>
    </source>
</evidence>
<dbReference type="Gene3D" id="3.20.20.70">
    <property type="entry name" value="Aldolase class I"/>
    <property type="match status" value="1"/>
</dbReference>
<evidence type="ECO:0000256" key="4">
    <source>
        <dbReference type="ARBA" id="ARBA00022837"/>
    </source>
</evidence>
<dbReference type="GO" id="GO:0016798">
    <property type="term" value="F:hydrolase activity, acting on glycosyl bonds"/>
    <property type="evidence" value="ECO:0007669"/>
    <property type="project" value="UniProtKB-KW"/>
</dbReference>
<feature type="domain" description="Glycosyl-hydrolase 97 N-terminal" evidence="7">
    <location>
        <begin position="44"/>
        <end position="300"/>
    </location>
</feature>
<dbReference type="Pfam" id="PF10566">
    <property type="entry name" value="Glyco_hydro_97"/>
    <property type="match status" value="1"/>
</dbReference>
<dbReference type="Gene3D" id="2.70.98.10">
    <property type="match status" value="1"/>
</dbReference>
<dbReference type="InterPro" id="IPR052720">
    <property type="entry name" value="Glycosyl_hydrolase_97"/>
</dbReference>
<organism evidence="9 10">
    <name type="scientific">Pseudobacter ginsenosidimutans</name>
    <dbReference type="NCBI Taxonomy" id="661488"/>
    <lineage>
        <taxon>Bacteria</taxon>
        <taxon>Pseudomonadati</taxon>
        <taxon>Bacteroidota</taxon>
        <taxon>Chitinophagia</taxon>
        <taxon>Chitinophagales</taxon>
        <taxon>Chitinophagaceae</taxon>
        <taxon>Pseudobacter</taxon>
    </lineage>
</organism>
<comment type="subunit">
    <text evidence="2">Monomer.</text>
</comment>
<evidence type="ECO:0000256" key="3">
    <source>
        <dbReference type="ARBA" id="ARBA00022801"/>
    </source>
</evidence>